<proteinExistence type="predicted"/>
<accession>A0A645F8P8</accession>
<feature type="compositionally biased region" description="Basic residues" evidence="1">
    <location>
        <begin position="1"/>
        <end position="12"/>
    </location>
</feature>
<feature type="region of interest" description="Disordered" evidence="1">
    <location>
        <begin position="1"/>
        <end position="25"/>
    </location>
</feature>
<feature type="region of interest" description="Disordered" evidence="1">
    <location>
        <begin position="115"/>
        <end position="134"/>
    </location>
</feature>
<organism evidence="2">
    <name type="scientific">bioreactor metagenome</name>
    <dbReference type="NCBI Taxonomy" id="1076179"/>
    <lineage>
        <taxon>unclassified sequences</taxon>
        <taxon>metagenomes</taxon>
        <taxon>ecological metagenomes</taxon>
    </lineage>
</organism>
<sequence length="134" mass="15049">MPRLGQCRRHGNQHLGRNREQARHQRAQQKQIELARQAAQRLPQGRQQHQAHRQAAALQLVAQRGQQQQACRIGHLGQCHAGRGRRLADQEVSGNRVQQRLVEIIAACTQAAGQCHQQKGGSAQTGRGNVHRHR</sequence>
<comment type="caution">
    <text evidence="2">The sequence shown here is derived from an EMBL/GenBank/DDBJ whole genome shotgun (WGS) entry which is preliminary data.</text>
</comment>
<dbReference type="AlphaFoldDB" id="A0A645F8P8"/>
<protein>
    <submittedName>
        <fullName evidence="2">Uncharacterized protein</fullName>
    </submittedName>
</protein>
<evidence type="ECO:0000256" key="1">
    <source>
        <dbReference type="SAM" id="MobiDB-lite"/>
    </source>
</evidence>
<feature type="compositionally biased region" description="Polar residues" evidence="1">
    <location>
        <begin position="115"/>
        <end position="127"/>
    </location>
</feature>
<reference evidence="2" key="1">
    <citation type="submission" date="2019-08" db="EMBL/GenBank/DDBJ databases">
        <authorList>
            <person name="Kucharzyk K."/>
            <person name="Murdoch R.W."/>
            <person name="Higgins S."/>
            <person name="Loffler F."/>
        </authorList>
    </citation>
    <scope>NUCLEOTIDE SEQUENCE</scope>
</reference>
<dbReference type="EMBL" id="VSSQ01055827">
    <property type="protein sequence ID" value="MPN09699.1"/>
    <property type="molecule type" value="Genomic_DNA"/>
</dbReference>
<name>A0A645F8P8_9ZZZZ</name>
<gene>
    <name evidence="2" type="ORF">SDC9_156991</name>
</gene>
<evidence type="ECO:0000313" key="2">
    <source>
        <dbReference type="EMBL" id="MPN09699.1"/>
    </source>
</evidence>